<dbReference type="EMBL" id="JACXIZ010000036">
    <property type="protein sequence ID" value="MBD2847336.1"/>
    <property type="molecule type" value="Genomic_DNA"/>
</dbReference>
<dbReference type="SMART" id="SM00382">
    <property type="entry name" value="AAA"/>
    <property type="match status" value="1"/>
</dbReference>
<dbReference type="InterPro" id="IPR017871">
    <property type="entry name" value="ABC_transporter-like_CS"/>
</dbReference>
<dbReference type="InterPro" id="IPR003593">
    <property type="entry name" value="AAA+_ATPase"/>
</dbReference>
<evidence type="ECO:0000259" key="5">
    <source>
        <dbReference type="PROSITE" id="PS50893"/>
    </source>
</evidence>
<dbReference type="InterPro" id="IPR027417">
    <property type="entry name" value="P-loop_NTPase"/>
</dbReference>
<dbReference type="Proteomes" id="UP000621560">
    <property type="component" value="Unassembled WGS sequence"/>
</dbReference>
<dbReference type="PANTHER" id="PTHR42939:SF2">
    <property type="entry name" value="ABC-TYPE TRANSPORTER ATP-BINDING PROTEIN ECSA"/>
    <property type="match status" value="1"/>
</dbReference>
<evidence type="ECO:0000313" key="6">
    <source>
        <dbReference type="EMBL" id="MBD2847336.1"/>
    </source>
</evidence>
<dbReference type="Pfam" id="PF00005">
    <property type="entry name" value="ABC_tran"/>
    <property type="match status" value="1"/>
</dbReference>
<organism evidence="6 7">
    <name type="scientific">Paenibacillus sabuli</name>
    <dbReference type="NCBI Taxonomy" id="2772509"/>
    <lineage>
        <taxon>Bacteria</taxon>
        <taxon>Bacillati</taxon>
        <taxon>Bacillota</taxon>
        <taxon>Bacilli</taxon>
        <taxon>Bacillales</taxon>
        <taxon>Paenibacillaceae</taxon>
        <taxon>Paenibacillus</taxon>
    </lineage>
</organism>
<accession>A0A927GTH1</accession>
<evidence type="ECO:0000256" key="1">
    <source>
        <dbReference type="ARBA" id="ARBA00022448"/>
    </source>
</evidence>
<dbReference type="InterPro" id="IPR003439">
    <property type="entry name" value="ABC_transporter-like_ATP-bd"/>
</dbReference>
<evidence type="ECO:0000256" key="2">
    <source>
        <dbReference type="ARBA" id="ARBA00022741"/>
    </source>
</evidence>
<protein>
    <submittedName>
        <fullName evidence="6">ABC transporter ATP-binding protein</fullName>
    </submittedName>
</protein>
<dbReference type="AlphaFoldDB" id="A0A927GTH1"/>
<sequence>MEANRESSRQGPSRSDEALPRVPERETNVLELDIEEAGYEIGKPTIANIHLAVGAGELVGLIGPNGAGKSTTIKTALGLLPYRKGEVRIGGARQRYAYVPEQPVLYEYFTLWEHLRLAASAYGMDEPQFADRAERLLERFRLTEQRHLYPIRFSKGMQQKLMLIIGFLLEPDLYIVDEPFVGLDPRATGDFLELLELERQRGAGVLMSTHVLDTAERIAERFVLVDSGTVVASGTLDEVRVTADCGESASLLDCFRKLT</sequence>
<proteinExistence type="predicted"/>
<dbReference type="SUPFAM" id="SSF52540">
    <property type="entry name" value="P-loop containing nucleoside triphosphate hydrolases"/>
    <property type="match status" value="1"/>
</dbReference>
<dbReference type="CDD" id="cd03230">
    <property type="entry name" value="ABC_DR_subfamily_A"/>
    <property type="match status" value="1"/>
</dbReference>
<evidence type="ECO:0000256" key="3">
    <source>
        <dbReference type="ARBA" id="ARBA00022840"/>
    </source>
</evidence>
<dbReference type="InterPro" id="IPR051782">
    <property type="entry name" value="ABC_Transporter_VariousFunc"/>
</dbReference>
<dbReference type="GO" id="GO:0016887">
    <property type="term" value="F:ATP hydrolysis activity"/>
    <property type="evidence" value="ECO:0007669"/>
    <property type="project" value="InterPro"/>
</dbReference>
<evidence type="ECO:0000313" key="7">
    <source>
        <dbReference type="Proteomes" id="UP000621560"/>
    </source>
</evidence>
<feature type="domain" description="ABC transporter" evidence="5">
    <location>
        <begin position="29"/>
        <end position="252"/>
    </location>
</feature>
<evidence type="ECO:0000256" key="4">
    <source>
        <dbReference type="SAM" id="MobiDB-lite"/>
    </source>
</evidence>
<comment type="caution">
    <text evidence="6">The sequence shown here is derived from an EMBL/GenBank/DDBJ whole genome shotgun (WGS) entry which is preliminary data.</text>
</comment>
<dbReference type="Gene3D" id="3.40.50.300">
    <property type="entry name" value="P-loop containing nucleotide triphosphate hydrolases"/>
    <property type="match status" value="1"/>
</dbReference>
<dbReference type="GO" id="GO:0005524">
    <property type="term" value="F:ATP binding"/>
    <property type="evidence" value="ECO:0007669"/>
    <property type="project" value="UniProtKB-KW"/>
</dbReference>
<gene>
    <name evidence="6" type="ORF">IDH44_19215</name>
</gene>
<reference evidence="6" key="1">
    <citation type="submission" date="2020-09" db="EMBL/GenBank/DDBJ databases">
        <title>A novel bacterium of genus Paenibacillus, isolated from South China Sea.</title>
        <authorList>
            <person name="Huang H."/>
            <person name="Mo K."/>
            <person name="Hu Y."/>
        </authorList>
    </citation>
    <scope>NUCLEOTIDE SEQUENCE</scope>
    <source>
        <strain evidence="6">IB182496</strain>
    </source>
</reference>
<feature type="region of interest" description="Disordered" evidence="4">
    <location>
        <begin position="1"/>
        <end position="23"/>
    </location>
</feature>
<keyword evidence="1" id="KW-0813">Transport</keyword>
<keyword evidence="3 6" id="KW-0067">ATP-binding</keyword>
<dbReference type="PANTHER" id="PTHR42939">
    <property type="entry name" value="ABC TRANSPORTER ATP-BINDING PROTEIN ALBC-RELATED"/>
    <property type="match status" value="1"/>
</dbReference>
<dbReference type="RefSeq" id="WP_190920445.1">
    <property type="nucleotide sequence ID" value="NZ_JACXIZ010000036.1"/>
</dbReference>
<dbReference type="PROSITE" id="PS00211">
    <property type="entry name" value="ABC_TRANSPORTER_1"/>
    <property type="match status" value="1"/>
</dbReference>
<keyword evidence="2" id="KW-0547">Nucleotide-binding</keyword>
<name>A0A927GTH1_9BACL</name>
<dbReference type="PROSITE" id="PS50893">
    <property type="entry name" value="ABC_TRANSPORTER_2"/>
    <property type="match status" value="1"/>
</dbReference>
<keyword evidence="7" id="KW-1185">Reference proteome</keyword>